<keyword evidence="1" id="KW-1133">Transmembrane helix</keyword>
<feature type="transmembrane region" description="Helical" evidence="1">
    <location>
        <begin position="82"/>
        <end position="102"/>
    </location>
</feature>
<sequence length="204" mass="23601">MDLKKILPFFSYLFHPLFVSVYAALFYFFVTKDFFYPYEIFLILFQIAILTVFLPISMYFLLKSLGLAKSSIMLHEKKERRLPLAFQAMFYLVLIEHSFSTVVVPELYYFFLGALISTILTLVLIVLHFKASIHMIAITGMTLFIMAISIHYGIPFVSLVAFSIVMIGFVASSRLYMQAHTMRELLVGILVGALPQIALWYFWL</sequence>
<keyword evidence="1" id="KW-0472">Membrane</keyword>
<feature type="transmembrane region" description="Helical" evidence="1">
    <location>
        <begin position="184"/>
        <end position="203"/>
    </location>
</feature>
<evidence type="ECO:0000313" key="3">
    <source>
        <dbReference type="Proteomes" id="UP000182124"/>
    </source>
</evidence>
<dbReference type="eggNOG" id="COG0671">
    <property type="taxonomic scope" value="Bacteria"/>
</dbReference>
<dbReference type="EMBL" id="FMTY01000004">
    <property type="protein sequence ID" value="SCX13617.1"/>
    <property type="molecule type" value="Genomic_DNA"/>
</dbReference>
<accession>A0A1G4VXT0</accession>
<feature type="transmembrane region" description="Helical" evidence="1">
    <location>
        <begin position="36"/>
        <end position="62"/>
    </location>
</feature>
<evidence type="ECO:0000256" key="1">
    <source>
        <dbReference type="SAM" id="Phobius"/>
    </source>
</evidence>
<keyword evidence="1" id="KW-0812">Transmembrane</keyword>
<evidence type="ECO:0008006" key="4">
    <source>
        <dbReference type="Google" id="ProtNLM"/>
    </source>
</evidence>
<feature type="transmembrane region" description="Helical" evidence="1">
    <location>
        <begin position="108"/>
        <end position="129"/>
    </location>
</feature>
<dbReference type="Proteomes" id="UP000182124">
    <property type="component" value="Unassembled WGS sequence"/>
</dbReference>
<organism evidence="2 3">
    <name type="scientific">Flavobacterium saliperosum</name>
    <dbReference type="NCBI Taxonomy" id="329186"/>
    <lineage>
        <taxon>Bacteria</taxon>
        <taxon>Pseudomonadati</taxon>
        <taxon>Bacteroidota</taxon>
        <taxon>Flavobacteriia</taxon>
        <taxon>Flavobacteriales</taxon>
        <taxon>Flavobacteriaceae</taxon>
        <taxon>Flavobacterium</taxon>
    </lineage>
</organism>
<proteinExistence type="predicted"/>
<protein>
    <recommendedName>
        <fullName evidence="4">PAP2 superfamily protein</fullName>
    </recommendedName>
</protein>
<reference evidence="2 3" key="1">
    <citation type="submission" date="2016-10" db="EMBL/GenBank/DDBJ databases">
        <authorList>
            <person name="de Groot N.N."/>
        </authorList>
    </citation>
    <scope>NUCLEOTIDE SEQUENCE [LARGE SCALE GENOMIC DNA]</scope>
    <source>
        <strain evidence="2 3">CGMCC 1.3801</strain>
    </source>
</reference>
<name>A0A1G4VXT0_9FLAO</name>
<gene>
    <name evidence="2" type="ORF">SAMN02927925_01986</name>
</gene>
<dbReference type="RefSeq" id="WP_023576098.1">
    <property type="nucleotide sequence ID" value="NZ_CBCSBQ010000001.1"/>
</dbReference>
<dbReference type="AlphaFoldDB" id="A0A1G4VXT0"/>
<evidence type="ECO:0000313" key="2">
    <source>
        <dbReference type="EMBL" id="SCX13617.1"/>
    </source>
</evidence>
<feature type="transmembrane region" description="Helical" evidence="1">
    <location>
        <begin position="12"/>
        <end position="30"/>
    </location>
</feature>
<dbReference type="STRING" id="329186.SAMN02927925_01986"/>